<comment type="similarity">
    <text evidence="2 8">Belongs to the ABC-2 integral membrane protein family.</text>
</comment>
<accession>A0A9D1D8U6</accession>
<protein>
    <recommendedName>
        <fullName evidence="8">Transport permease protein</fullName>
    </recommendedName>
</protein>
<evidence type="ECO:0000256" key="6">
    <source>
        <dbReference type="ARBA" id="ARBA00022989"/>
    </source>
</evidence>
<keyword evidence="3 8" id="KW-0813">Transport</keyword>
<sequence length="262" mass="30643">MNLFKYRIKTLFKYKDLVKELVGRDLKLKYRRSFLGYVWSVLNPLLIMIVLTLVFSRIFQRDIENFPVYYLTGRTMYDFLKSSTNSAMKSVTGNAALLRKVYVPKYIFTLAKVTSAMVDMVFSFGAMVIVMIATGAPFYWTALLFPIVVIQIYIFCCGLGFFLAQLNVFFRDIQHIYSAVLTAWLYLTPIMYPIERLGETLTFIVKAFNPLYYYVAQFRDLIYYGQIPGPRVFWGGWLIAFVMLAIGVWSFQRSKDKFILYI</sequence>
<feature type="transmembrane region" description="Helical" evidence="8">
    <location>
        <begin position="176"/>
        <end position="194"/>
    </location>
</feature>
<feature type="transmembrane region" description="Helical" evidence="8">
    <location>
        <begin position="232"/>
        <end position="251"/>
    </location>
</feature>
<feature type="domain" description="ABC transmembrane type-2" evidence="9">
    <location>
        <begin position="35"/>
        <end position="254"/>
    </location>
</feature>
<gene>
    <name evidence="10" type="ORF">IAB31_04680</name>
</gene>
<evidence type="ECO:0000313" key="10">
    <source>
        <dbReference type="EMBL" id="HIR13201.1"/>
    </source>
</evidence>
<evidence type="ECO:0000259" key="9">
    <source>
        <dbReference type="PROSITE" id="PS51012"/>
    </source>
</evidence>
<comment type="caution">
    <text evidence="8">Lacks conserved residue(s) required for the propagation of feature annotation.</text>
</comment>
<keyword evidence="5 8" id="KW-0812">Transmembrane</keyword>
<evidence type="ECO:0000256" key="5">
    <source>
        <dbReference type="ARBA" id="ARBA00022692"/>
    </source>
</evidence>
<feature type="transmembrane region" description="Helical" evidence="8">
    <location>
        <begin position="106"/>
        <end position="132"/>
    </location>
</feature>
<evidence type="ECO:0000256" key="3">
    <source>
        <dbReference type="ARBA" id="ARBA00022448"/>
    </source>
</evidence>
<reference evidence="10" key="2">
    <citation type="journal article" date="2021" name="PeerJ">
        <title>Extensive microbial diversity within the chicken gut microbiome revealed by metagenomics and culture.</title>
        <authorList>
            <person name="Gilroy R."/>
            <person name="Ravi A."/>
            <person name="Getino M."/>
            <person name="Pursley I."/>
            <person name="Horton D.L."/>
            <person name="Alikhan N.F."/>
            <person name="Baker D."/>
            <person name="Gharbi K."/>
            <person name="Hall N."/>
            <person name="Watson M."/>
            <person name="Adriaenssens E.M."/>
            <person name="Foster-Nyarko E."/>
            <person name="Jarju S."/>
            <person name="Secka A."/>
            <person name="Antonio M."/>
            <person name="Oren A."/>
            <person name="Chaudhuri R.R."/>
            <person name="La Ragione R."/>
            <person name="Hildebrand F."/>
            <person name="Pallen M.J."/>
        </authorList>
    </citation>
    <scope>NUCLEOTIDE SEQUENCE</scope>
    <source>
        <strain evidence="10">ChiSjej4B22-8148</strain>
    </source>
</reference>
<dbReference type="PROSITE" id="PS51012">
    <property type="entry name" value="ABC_TM2"/>
    <property type="match status" value="1"/>
</dbReference>
<feature type="transmembrane region" description="Helical" evidence="8">
    <location>
        <begin position="34"/>
        <end position="55"/>
    </location>
</feature>
<dbReference type="GO" id="GO:0015920">
    <property type="term" value="P:lipopolysaccharide transport"/>
    <property type="evidence" value="ECO:0007669"/>
    <property type="project" value="TreeGrafter"/>
</dbReference>
<comment type="subcellular location">
    <subcellularLocation>
        <location evidence="1 8">Cell membrane</location>
        <topology evidence="1 8">Multi-pass membrane protein</topology>
    </subcellularLocation>
</comment>
<dbReference type="PANTHER" id="PTHR30413">
    <property type="entry name" value="INNER MEMBRANE TRANSPORT PERMEASE"/>
    <property type="match status" value="1"/>
</dbReference>
<dbReference type="GO" id="GO:0140359">
    <property type="term" value="F:ABC-type transporter activity"/>
    <property type="evidence" value="ECO:0007669"/>
    <property type="project" value="InterPro"/>
</dbReference>
<evidence type="ECO:0000256" key="8">
    <source>
        <dbReference type="RuleBase" id="RU361157"/>
    </source>
</evidence>
<comment type="caution">
    <text evidence="10">The sequence shown here is derived from an EMBL/GenBank/DDBJ whole genome shotgun (WGS) entry which is preliminary data.</text>
</comment>
<dbReference type="Pfam" id="PF01061">
    <property type="entry name" value="ABC2_membrane"/>
    <property type="match status" value="1"/>
</dbReference>
<evidence type="ECO:0000313" key="11">
    <source>
        <dbReference type="Proteomes" id="UP000886757"/>
    </source>
</evidence>
<proteinExistence type="inferred from homology"/>
<name>A0A9D1D8U6_9FIRM</name>
<dbReference type="EMBL" id="DVGK01000054">
    <property type="protein sequence ID" value="HIR13201.1"/>
    <property type="molecule type" value="Genomic_DNA"/>
</dbReference>
<dbReference type="AlphaFoldDB" id="A0A9D1D8U6"/>
<dbReference type="Proteomes" id="UP000886757">
    <property type="component" value="Unassembled WGS sequence"/>
</dbReference>
<keyword evidence="4 8" id="KW-1003">Cell membrane</keyword>
<feature type="transmembrane region" description="Helical" evidence="8">
    <location>
        <begin position="138"/>
        <end position="164"/>
    </location>
</feature>
<dbReference type="InterPro" id="IPR013525">
    <property type="entry name" value="ABC2_TM"/>
</dbReference>
<organism evidence="10 11">
    <name type="scientific">Candidatus Choladousia intestinavium</name>
    <dbReference type="NCBI Taxonomy" id="2840727"/>
    <lineage>
        <taxon>Bacteria</taxon>
        <taxon>Bacillati</taxon>
        <taxon>Bacillota</taxon>
        <taxon>Clostridia</taxon>
        <taxon>Lachnospirales</taxon>
        <taxon>Lachnospiraceae</taxon>
        <taxon>Lachnospiraceae incertae sedis</taxon>
        <taxon>Candidatus Choladousia</taxon>
    </lineage>
</organism>
<evidence type="ECO:0000256" key="1">
    <source>
        <dbReference type="ARBA" id="ARBA00004651"/>
    </source>
</evidence>
<evidence type="ECO:0000256" key="7">
    <source>
        <dbReference type="ARBA" id="ARBA00023136"/>
    </source>
</evidence>
<reference evidence="10" key="1">
    <citation type="submission" date="2020-10" db="EMBL/GenBank/DDBJ databases">
        <authorList>
            <person name="Gilroy R."/>
        </authorList>
    </citation>
    <scope>NUCLEOTIDE SEQUENCE</scope>
    <source>
        <strain evidence="10">ChiSjej4B22-8148</strain>
    </source>
</reference>
<evidence type="ECO:0000256" key="4">
    <source>
        <dbReference type="ARBA" id="ARBA00022475"/>
    </source>
</evidence>
<keyword evidence="6 8" id="KW-1133">Transmembrane helix</keyword>
<dbReference type="GO" id="GO:0005886">
    <property type="term" value="C:plasma membrane"/>
    <property type="evidence" value="ECO:0007669"/>
    <property type="project" value="UniProtKB-SubCell"/>
</dbReference>
<evidence type="ECO:0000256" key="2">
    <source>
        <dbReference type="ARBA" id="ARBA00007783"/>
    </source>
</evidence>
<dbReference type="PANTHER" id="PTHR30413:SF10">
    <property type="entry name" value="CAPSULE POLYSACCHARIDE EXPORT INNER-MEMBRANE PROTEIN CTRC"/>
    <property type="match status" value="1"/>
</dbReference>
<keyword evidence="7 8" id="KW-0472">Membrane</keyword>
<dbReference type="InterPro" id="IPR047817">
    <property type="entry name" value="ABC2_TM_bact-type"/>
</dbReference>